<evidence type="ECO:0000256" key="3">
    <source>
        <dbReference type="ARBA" id="ARBA00006001"/>
    </source>
</evidence>
<evidence type="ECO:0000256" key="1">
    <source>
        <dbReference type="ARBA" id="ARBA00000013"/>
    </source>
</evidence>
<organism evidence="22 23">
    <name type="scientific">Xiashengella succiniciproducens</name>
    <dbReference type="NCBI Taxonomy" id="2949635"/>
    <lineage>
        <taxon>Bacteria</taxon>
        <taxon>Pseudomonadati</taxon>
        <taxon>Bacteroidota</taxon>
        <taxon>Bacteroidia</taxon>
        <taxon>Marinilabiliales</taxon>
        <taxon>Marinilabiliaceae</taxon>
        <taxon>Xiashengella</taxon>
    </lineage>
</organism>
<dbReference type="GO" id="GO:0046496">
    <property type="term" value="P:nicotinamide nucleotide metabolic process"/>
    <property type="evidence" value="ECO:0007669"/>
    <property type="project" value="UniProtKB-UniRule"/>
</dbReference>
<dbReference type="CDD" id="cd01171">
    <property type="entry name" value="YXKO-related"/>
    <property type="match status" value="1"/>
</dbReference>
<evidence type="ECO:0000256" key="16">
    <source>
        <dbReference type="ARBA" id="ARBA00049209"/>
    </source>
</evidence>
<gene>
    <name evidence="18" type="primary">nnrE</name>
    <name evidence="17" type="synonym">nnrD</name>
    <name evidence="22" type="ORF">M9189_04675</name>
</gene>
<dbReference type="EC" id="4.2.1.136" evidence="19"/>
<sequence>MKIFPVKAIAEIDSYTVEHEPILSVNLMERAARRLFDTIKERYEGRRFIVLAGPGNNGGDAIATGRMLILAGYEVDIVLPKSEGLSPDTQTNRDRLQHLRQARVIELDKGGLLPEPDPSCVVLDGLFGSGLNRPLSGVFLELVRIVNSWNAEVIAIDIPSGLMGESNAGNNPEGIIRATRTYTFQFPKLSFLFPENEQFVGEWEILPIGLHQKKMAEMQTHWYLTEKEEVKAILPRRPKFAHKGNFGHDLLIAGSFGRMGAAVLAARACLKTGAGLLTVQLPNKTCHVMHCSVPEAMVSIDRSDIMFTEFPPLDPFKAVGVGPAIGCKPNCVRAFSDLLDNIGERSLVVDADAITILASEQSLLSKLPKNTVLTPHPGEFRRLVGDWNDDFHRLEKAVEFSATHKVVLVLKGAYTAVISPDGSCYFNPTGNPGMATAGSGDVLTGIILSLLGQGIAALDAARAGAYIHGLAGDMAMEEEGEAALTASDIIRYLGKAISSIQK</sequence>
<dbReference type="GO" id="GO:0110051">
    <property type="term" value="P:metabolite repair"/>
    <property type="evidence" value="ECO:0007669"/>
    <property type="project" value="TreeGrafter"/>
</dbReference>
<keyword evidence="13" id="KW-0511">Multifunctional enzyme</keyword>
<feature type="domain" description="YjeF C-terminal" evidence="20">
    <location>
        <begin position="226"/>
        <end position="500"/>
    </location>
</feature>
<comment type="cofactor">
    <cofactor evidence="17">
        <name>Mg(2+)</name>
        <dbReference type="ChEBI" id="CHEBI:18420"/>
    </cofactor>
</comment>
<dbReference type="Pfam" id="PF03853">
    <property type="entry name" value="YjeF_N"/>
    <property type="match status" value="1"/>
</dbReference>
<keyword evidence="12 17" id="KW-0456">Lyase</keyword>
<evidence type="ECO:0000256" key="18">
    <source>
        <dbReference type="HAMAP-Rule" id="MF_01966"/>
    </source>
</evidence>
<feature type="binding site" evidence="17">
    <location>
        <position position="440"/>
    </location>
    <ligand>
        <name>AMP</name>
        <dbReference type="ChEBI" id="CHEBI:456215"/>
    </ligand>
</feature>
<dbReference type="Proteomes" id="UP001056426">
    <property type="component" value="Chromosome"/>
</dbReference>
<comment type="function">
    <text evidence="14 19">Bifunctional enzyme that catalyzes the epimerization of the S- and R-forms of NAD(P)HX and the dehydration of the S-form of NAD(P)HX at the expense of ADP, which is converted to AMP. This allows the repair of both epimers of NAD(P)HX, a damaged form of NAD(P)H that is a result of enzymatic or heat-dependent hydration.</text>
</comment>
<comment type="similarity">
    <text evidence="3 19">In the N-terminal section; belongs to the NnrE/AIBP family.</text>
</comment>
<evidence type="ECO:0000256" key="8">
    <source>
        <dbReference type="ARBA" id="ARBA00022857"/>
    </source>
</evidence>
<dbReference type="AlphaFoldDB" id="A0A9J6ZRS4"/>
<evidence type="ECO:0000256" key="4">
    <source>
        <dbReference type="ARBA" id="ARBA00009524"/>
    </source>
</evidence>
<evidence type="ECO:0000256" key="10">
    <source>
        <dbReference type="ARBA" id="ARBA00023027"/>
    </source>
</evidence>
<comment type="caution">
    <text evidence="17">Lacks conserved residue(s) required for the propagation of feature annotation.</text>
</comment>
<comment type="function">
    <text evidence="18">Catalyzes the epimerization of the S- and R-forms of NAD(P)HX, a damaged form of NAD(P)H that is a result of enzymatic or heat-dependent hydration. This is a prerequisite for the S-specific NAD(P)H-hydrate dehydratase to allow the repair of both epimers of NAD(P)HX.</text>
</comment>
<dbReference type="PANTHER" id="PTHR12592">
    <property type="entry name" value="ATP-DEPENDENT (S)-NAD(P)H-HYDRATE DEHYDRATASE FAMILY MEMBER"/>
    <property type="match status" value="1"/>
</dbReference>
<dbReference type="GO" id="GO:0052855">
    <property type="term" value="F:ADP-dependent NAD(P)H-hydrate dehydratase activity"/>
    <property type="evidence" value="ECO:0007669"/>
    <property type="project" value="UniProtKB-UniRule"/>
</dbReference>
<dbReference type="InterPro" id="IPR004443">
    <property type="entry name" value="YjeF_N_dom"/>
</dbReference>
<comment type="catalytic activity">
    <reaction evidence="2 18 19">
        <text>(6R)-NADPHX = (6S)-NADPHX</text>
        <dbReference type="Rhea" id="RHEA:32227"/>
        <dbReference type="ChEBI" id="CHEBI:64076"/>
        <dbReference type="ChEBI" id="CHEBI:64077"/>
        <dbReference type="EC" id="5.1.99.6"/>
    </reaction>
</comment>
<evidence type="ECO:0000256" key="9">
    <source>
        <dbReference type="ARBA" id="ARBA00022958"/>
    </source>
</evidence>
<dbReference type="PROSITE" id="PS51385">
    <property type="entry name" value="YJEF_N"/>
    <property type="match status" value="1"/>
</dbReference>
<accession>A0A9J6ZRS4</accession>
<dbReference type="KEGG" id="alkq:M9189_04675"/>
<dbReference type="PIRSF" id="PIRSF017184">
    <property type="entry name" value="Nnr"/>
    <property type="match status" value="1"/>
</dbReference>
<protein>
    <recommendedName>
        <fullName evidence="19">Bifunctional NAD(P)H-hydrate repair enzyme</fullName>
    </recommendedName>
    <alternativeName>
        <fullName evidence="19">Nicotinamide nucleotide repair protein</fullName>
    </alternativeName>
    <domain>
        <recommendedName>
            <fullName evidence="19">ADP-dependent (S)-NAD(P)H-hydrate dehydratase</fullName>
            <ecNumber evidence="19">4.2.1.136</ecNumber>
        </recommendedName>
        <alternativeName>
            <fullName evidence="19">ADP-dependent NAD(P)HX dehydratase</fullName>
        </alternativeName>
    </domain>
    <domain>
        <recommendedName>
            <fullName evidence="19">NAD(P)H-hydrate epimerase</fullName>
            <ecNumber evidence="19">5.1.99.6</ecNumber>
        </recommendedName>
    </domain>
</protein>
<evidence type="ECO:0000256" key="19">
    <source>
        <dbReference type="PIRNR" id="PIRNR017184"/>
    </source>
</evidence>
<dbReference type="InterPro" id="IPR030677">
    <property type="entry name" value="Nnr"/>
</dbReference>
<dbReference type="GO" id="GO:0005524">
    <property type="term" value="F:ATP binding"/>
    <property type="evidence" value="ECO:0007669"/>
    <property type="project" value="UniProtKB-UniRule"/>
</dbReference>
<dbReference type="GO" id="GO:0046872">
    <property type="term" value="F:metal ion binding"/>
    <property type="evidence" value="ECO:0007669"/>
    <property type="project" value="UniProtKB-UniRule"/>
</dbReference>
<evidence type="ECO:0000256" key="15">
    <source>
        <dbReference type="ARBA" id="ARBA00048238"/>
    </source>
</evidence>
<comment type="similarity">
    <text evidence="17">Belongs to the NnrD/CARKD family.</text>
</comment>
<feature type="binding site" evidence="18">
    <location>
        <begin position="56"/>
        <end position="60"/>
    </location>
    <ligand>
        <name>(6S)-NADPHX</name>
        <dbReference type="ChEBI" id="CHEBI:64076"/>
    </ligand>
</feature>
<dbReference type="InterPro" id="IPR036652">
    <property type="entry name" value="YjeF_N_dom_sf"/>
</dbReference>
<keyword evidence="5 18" id="KW-0479">Metal-binding</keyword>
<dbReference type="PROSITE" id="PS51383">
    <property type="entry name" value="YJEF_C_3"/>
    <property type="match status" value="1"/>
</dbReference>
<feature type="binding site" evidence="18">
    <location>
        <begin position="128"/>
        <end position="134"/>
    </location>
    <ligand>
        <name>(6S)-NADPHX</name>
        <dbReference type="ChEBI" id="CHEBI:64076"/>
    </ligand>
</feature>
<keyword evidence="23" id="KW-1185">Reference proteome</keyword>
<reference evidence="22" key="2">
    <citation type="submission" date="2022-06" db="EMBL/GenBank/DDBJ databases">
        <title>Xiashengella guii gen. nov. sp. nov., a bacterium isolated form anaerobic digestion tank.</title>
        <authorList>
            <person name="Huang H."/>
        </authorList>
    </citation>
    <scope>NUCLEOTIDE SEQUENCE</scope>
    <source>
        <strain evidence="22">Ai-910</strain>
    </source>
</reference>
<dbReference type="InterPro" id="IPR029056">
    <property type="entry name" value="Ribokinase-like"/>
</dbReference>
<keyword evidence="8 17" id="KW-0521">NADP</keyword>
<feature type="binding site" evidence="18">
    <location>
        <position position="157"/>
    </location>
    <ligand>
        <name>(6S)-NADPHX</name>
        <dbReference type="ChEBI" id="CHEBI:64076"/>
    </ligand>
</feature>
<feature type="binding site" evidence="17">
    <location>
        <position position="441"/>
    </location>
    <ligand>
        <name>(6S)-NADPHX</name>
        <dbReference type="ChEBI" id="CHEBI:64076"/>
    </ligand>
</feature>
<dbReference type="SUPFAM" id="SSF64153">
    <property type="entry name" value="YjeF N-terminal domain-like"/>
    <property type="match status" value="1"/>
</dbReference>
<feature type="domain" description="YjeF N-terminal" evidence="21">
    <location>
        <begin position="9"/>
        <end position="216"/>
    </location>
</feature>
<keyword evidence="9 18" id="KW-0630">Potassium</keyword>
<evidence type="ECO:0000256" key="2">
    <source>
        <dbReference type="ARBA" id="ARBA00000909"/>
    </source>
</evidence>
<feature type="binding site" evidence="18">
    <location>
        <position position="57"/>
    </location>
    <ligand>
        <name>K(+)</name>
        <dbReference type="ChEBI" id="CHEBI:29103"/>
    </ligand>
</feature>
<evidence type="ECO:0000313" key="22">
    <source>
        <dbReference type="EMBL" id="URW80644.1"/>
    </source>
</evidence>
<comment type="similarity">
    <text evidence="18">Belongs to the NnrE/AIBP family.</text>
</comment>
<feature type="binding site" evidence="17">
    <location>
        <position position="261"/>
    </location>
    <ligand>
        <name>(6S)-NADPHX</name>
        <dbReference type="ChEBI" id="CHEBI:64076"/>
    </ligand>
</feature>
<keyword evidence="11 18" id="KW-0413">Isomerase</keyword>
<evidence type="ECO:0000256" key="5">
    <source>
        <dbReference type="ARBA" id="ARBA00022723"/>
    </source>
</evidence>
<evidence type="ECO:0000256" key="13">
    <source>
        <dbReference type="ARBA" id="ARBA00023268"/>
    </source>
</evidence>
<evidence type="ECO:0000256" key="12">
    <source>
        <dbReference type="ARBA" id="ARBA00023239"/>
    </source>
</evidence>
<dbReference type="Gene3D" id="3.40.1190.20">
    <property type="match status" value="1"/>
</dbReference>
<dbReference type="EMBL" id="CP098400">
    <property type="protein sequence ID" value="URW80644.1"/>
    <property type="molecule type" value="Genomic_DNA"/>
</dbReference>
<dbReference type="HAMAP" id="MF_01965">
    <property type="entry name" value="NADHX_dehydratase"/>
    <property type="match status" value="1"/>
</dbReference>
<comment type="similarity">
    <text evidence="4 19">In the C-terminal section; belongs to the NnrD/CARKD family.</text>
</comment>
<dbReference type="RefSeq" id="WP_250725013.1">
    <property type="nucleotide sequence ID" value="NZ_CP098400.1"/>
</dbReference>
<evidence type="ECO:0000256" key="6">
    <source>
        <dbReference type="ARBA" id="ARBA00022741"/>
    </source>
</evidence>
<evidence type="ECO:0000256" key="14">
    <source>
        <dbReference type="ARBA" id="ARBA00025153"/>
    </source>
</evidence>
<evidence type="ECO:0000259" key="20">
    <source>
        <dbReference type="PROSITE" id="PS51383"/>
    </source>
</evidence>
<feature type="binding site" evidence="17">
    <location>
        <begin position="411"/>
        <end position="415"/>
    </location>
    <ligand>
        <name>AMP</name>
        <dbReference type="ChEBI" id="CHEBI:456215"/>
    </ligand>
</feature>
<evidence type="ECO:0000256" key="17">
    <source>
        <dbReference type="HAMAP-Rule" id="MF_01965"/>
    </source>
</evidence>
<keyword evidence="10 17" id="KW-0520">NAD</keyword>
<feature type="binding site" evidence="17">
    <location>
        <position position="376"/>
    </location>
    <ligand>
        <name>(6S)-NADPHX</name>
        <dbReference type="ChEBI" id="CHEBI:64076"/>
    </ligand>
</feature>
<dbReference type="HAMAP" id="MF_01966">
    <property type="entry name" value="NADHX_epimerase"/>
    <property type="match status" value="1"/>
</dbReference>
<dbReference type="NCBIfam" id="TIGR00197">
    <property type="entry name" value="yjeF_nterm"/>
    <property type="match status" value="1"/>
</dbReference>
<comment type="function">
    <text evidence="17">Catalyzes the dehydration of the S-form of NAD(P)HX at the expense of ADP, which is converted to AMP. Together with NAD(P)HX epimerase, which catalyzes the epimerization of the S- and R-forms, the enzyme allows the repair of both epimers of NAD(P)HX, a damaged form of NAD(P)H that is a result of enzymatic or heat-dependent hydration.</text>
</comment>
<dbReference type="Gene3D" id="3.40.50.10260">
    <property type="entry name" value="YjeF N-terminal domain"/>
    <property type="match status" value="1"/>
</dbReference>
<dbReference type="PANTHER" id="PTHR12592:SF0">
    <property type="entry name" value="ATP-DEPENDENT (S)-NAD(P)H-HYDRATE DEHYDRATASE"/>
    <property type="match status" value="1"/>
</dbReference>
<dbReference type="EC" id="5.1.99.6" evidence="19"/>
<dbReference type="InterPro" id="IPR017953">
    <property type="entry name" value="Carbohydrate_kinase_pred_CS"/>
</dbReference>
<evidence type="ECO:0000313" key="23">
    <source>
        <dbReference type="Proteomes" id="UP001056426"/>
    </source>
</evidence>
<dbReference type="GO" id="GO:0052856">
    <property type="term" value="F:NAD(P)HX epimerase activity"/>
    <property type="evidence" value="ECO:0007669"/>
    <property type="project" value="UniProtKB-UniRule"/>
</dbReference>
<keyword evidence="7 17" id="KW-0067">ATP-binding</keyword>
<comment type="catalytic activity">
    <reaction evidence="15 17 19">
        <text>(6S)-NADHX + ADP = AMP + phosphate + NADH + H(+)</text>
        <dbReference type="Rhea" id="RHEA:32223"/>
        <dbReference type="ChEBI" id="CHEBI:15378"/>
        <dbReference type="ChEBI" id="CHEBI:43474"/>
        <dbReference type="ChEBI" id="CHEBI:57945"/>
        <dbReference type="ChEBI" id="CHEBI:64074"/>
        <dbReference type="ChEBI" id="CHEBI:456215"/>
        <dbReference type="ChEBI" id="CHEBI:456216"/>
        <dbReference type="EC" id="4.2.1.136"/>
    </reaction>
</comment>
<comment type="catalytic activity">
    <reaction evidence="16 17 19">
        <text>(6S)-NADPHX + ADP = AMP + phosphate + NADPH + H(+)</text>
        <dbReference type="Rhea" id="RHEA:32235"/>
        <dbReference type="ChEBI" id="CHEBI:15378"/>
        <dbReference type="ChEBI" id="CHEBI:43474"/>
        <dbReference type="ChEBI" id="CHEBI:57783"/>
        <dbReference type="ChEBI" id="CHEBI:64076"/>
        <dbReference type="ChEBI" id="CHEBI:456215"/>
        <dbReference type="ChEBI" id="CHEBI:456216"/>
        <dbReference type="EC" id="4.2.1.136"/>
    </reaction>
</comment>
<feature type="binding site" evidence="18">
    <location>
        <position position="160"/>
    </location>
    <ligand>
        <name>K(+)</name>
        <dbReference type="ChEBI" id="CHEBI:29103"/>
    </ligand>
</feature>
<evidence type="ECO:0000259" key="21">
    <source>
        <dbReference type="PROSITE" id="PS51385"/>
    </source>
</evidence>
<dbReference type="NCBIfam" id="TIGR00196">
    <property type="entry name" value="yjeF_cterm"/>
    <property type="match status" value="1"/>
</dbReference>
<evidence type="ECO:0000256" key="7">
    <source>
        <dbReference type="ARBA" id="ARBA00022840"/>
    </source>
</evidence>
<comment type="catalytic activity">
    <reaction evidence="1 18 19">
        <text>(6R)-NADHX = (6S)-NADHX</text>
        <dbReference type="Rhea" id="RHEA:32215"/>
        <dbReference type="ChEBI" id="CHEBI:64074"/>
        <dbReference type="ChEBI" id="CHEBI:64075"/>
        <dbReference type="EC" id="5.1.99.6"/>
    </reaction>
</comment>
<evidence type="ECO:0000256" key="11">
    <source>
        <dbReference type="ARBA" id="ARBA00023235"/>
    </source>
</evidence>
<proteinExistence type="inferred from homology"/>
<dbReference type="PROSITE" id="PS01050">
    <property type="entry name" value="YJEF_C_2"/>
    <property type="match status" value="1"/>
</dbReference>
<dbReference type="Pfam" id="PF01256">
    <property type="entry name" value="Carb_kinase"/>
    <property type="match status" value="1"/>
</dbReference>
<name>A0A9J6ZRS4_9BACT</name>
<dbReference type="SUPFAM" id="SSF53613">
    <property type="entry name" value="Ribokinase-like"/>
    <property type="match status" value="1"/>
</dbReference>
<keyword evidence="6 17" id="KW-0547">Nucleotide-binding</keyword>
<comment type="cofactor">
    <cofactor evidence="18 19">
        <name>K(+)</name>
        <dbReference type="ChEBI" id="CHEBI:29103"/>
    </cofactor>
    <text evidence="18 19">Binds 1 potassium ion per subunit.</text>
</comment>
<comment type="subunit">
    <text evidence="17">Homotetramer.</text>
</comment>
<reference evidence="22" key="1">
    <citation type="submission" date="2022-05" db="EMBL/GenBank/DDBJ databases">
        <authorList>
            <person name="Sun X."/>
        </authorList>
    </citation>
    <scope>NUCLEOTIDE SEQUENCE</scope>
    <source>
        <strain evidence="22">Ai-910</strain>
    </source>
</reference>
<dbReference type="InterPro" id="IPR000631">
    <property type="entry name" value="CARKD"/>
</dbReference>
<feature type="binding site" evidence="18">
    <location>
        <position position="124"/>
    </location>
    <ligand>
        <name>K(+)</name>
        <dbReference type="ChEBI" id="CHEBI:29103"/>
    </ligand>
</feature>